<dbReference type="PRINTS" id="PR00503">
    <property type="entry name" value="BROMODOMAIN"/>
</dbReference>
<keyword evidence="5" id="KW-1185">Reference proteome</keyword>
<dbReference type="PROSITE" id="PS50014">
    <property type="entry name" value="BROMODOMAIN_2"/>
    <property type="match status" value="1"/>
</dbReference>
<dbReference type="AlphaFoldDB" id="A0A9K3IYR8"/>
<feature type="domain" description="Bromo" evidence="3">
    <location>
        <begin position="73"/>
        <end position="131"/>
    </location>
</feature>
<dbReference type="EMBL" id="MNCJ02000320">
    <property type="protein sequence ID" value="KAF5805588.1"/>
    <property type="molecule type" value="Genomic_DNA"/>
</dbReference>
<dbReference type="SMART" id="SM00297">
    <property type="entry name" value="BROMO"/>
    <property type="match status" value="1"/>
</dbReference>
<dbReference type="PANTHER" id="PTHR22881:SF31">
    <property type="entry name" value="CHROMATIN REMODELER BROMODOMAIN FAMILY"/>
    <property type="match status" value="1"/>
</dbReference>
<comment type="caution">
    <text evidence="4">The sequence shown here is derived from an EMBL/GenBank/DDBJ whole genome shotgun (WGS) entry which is preliminary data.</text>
</comment>
<dbReference type="PANTHER" id="PTHR22881">
    <property type="entry name" value="BROMODOMAIN CONTAINING PROTEIN"/>
    <property type="match status" value="1"/>
</dbReference>
<evidence type="ECO:0000313" key="4">
    <source>
        <dbReference type="EMBL" id="KAF5805588.1"/>
    </source>
</evidence>
<dbReference type="InterPro" id="IPR051831">
    <property type="entry name" value="Bromodomain_contain_prot"/>
</dbReference>
<name>A0A9K3IYR8_HELAN</name>
<organism evidence="4 5">
    <name type="scientific">Helianthus annuus</name>
    <name type="common">Common sunflower</name>
    <dbReference type="NCBI Taxonomy" id="4232"/>
    <lineage>
        <taxon>Eukaryota</taxon>
        <taxon>Viridiplantae</taxon>
        <taxon>Streptophyta</taxon>
        <taxon>Embryophyta</taxon>
        <taxon>Tracheophyta</taxon>
        <taxon>Spermatophyta</taxon>
        <taxon>Magnoliopsida</taxon>
        <taxon>eudicotyledons</taxon>
        <taxon>Gunneridae</taxon>
        <taxon>Pentapetalae</taxon>
        <taxon>asterids</taxon>
        <taxon>campanulids</taxon>
        <taxon>Asterales</taxon>
        <taxon>Asteraceae</taxon>
        <taxon>Asteroideae</taxon>
        <taxon>Heliantheae alliance</taxon>
        <taxon>Heliantheae</taxon>
        <taxon>Helianthus</taxon>
    </lineage>
</organism>
<dbReference type="Pfam" id="PF00439">
    <property type="entry name" value="Bromodomain"/>
    <property type="match status" value="1"/>
</dbReference>
<reference evidence="4" key="1">
    <citation type="journal article" date="2017" name="Nature">
        <title>The sunflower genome provides insights into oil metabolism, flowering and Asterid evolution.</title>
        <authorList>
            <person name="Badouin H."/>
            <person name="Gouzy J."/>
            <person name="Grassa C.J."/>
            <person name="Murat F."/>
            <person name="Staton S.E."/>
            <person name="Cottret L."/>
            <person name="Lelandais-Briere C."/>
            <person name="Owens G.L."/>
            <person name="Carrere S."/>
            <person name="Mayjonade B."/>
            <person name="Legrand L."/>
            <person name="Gill N."/>
            <person name="Kane N.C."/>
            <person name="Bowers J.E."/>
            <person name="Hubner S."/>
            <person name="Bellec A."/>
            <person name="Berard A."/>
            <person name="Berges H."/>
            <person name="Blanchet N."/>
            <person name="Boniface M.C."/>
            <person name="Brunel D."/>
            <person name="Catrice O."/>
            <person name="Chaidir N."/>
            <person name="Claudel C."/>
            <person name="Donnadieu C."/>
            <person name="Faraut T."/>
            <person name="Fievet G."/>
            <person name="Helmstetter N."/>
            <person name="King M."/>
            <person name="Knapp S.J."/>
            <person name="Lai Z."/>
            <person name="Le Paslier M.C."/>
            <person name="Lippi Y."/>
            <person name="Lorenzon L."/>
            <person name="Mandel J.R."/>
            <person name="Marage G."/>
            <person name="Marchand G."/>
            <person name="Marquand E."/>
            <person name="Bret-Mestries E."/>
            <person name="Morien E."/>
            <person name="Nambeesan S."/>
            <person name="Nguyen T."/>
            <person name="Pegot-Espagnet P."/>
            <person name="Pouilly N."/>
            <person name="Raftis F."/>
            <person name="Sallet E."/>
            <person name="Schiex T."/>
            <person name="Thomas J."/>
            <person name="Vandecasteele C."/>
            <person name="Vares D."/>
            <person name="Vear F."/>
            <person name="Vautrin S."/>
            <person name="Crespi M."/>
            <person name="Mangin B."/>
            <person name="Burke J.M."/>
            <person name="Salse J."/>
            <person name="Munos S."/>
            <person name="Vincourt P."/>
            <person name="Rieseberg L.H."/>
            <person name="Langlade N.B."/>
        </authorList>
    </citation>
    <scope>NUCLEOTIDE SEQUENCE</scope>
    <source>
        <tissue evidence="4">Leaves</tissue>
    </source>
</reference>
<evidence type="ECO:0000259" key="3">
    <source>
        <dbReference type="PROSITE" id="PS50014"/>
    </source>
</evidence>
<dbReference type="InterPro" id="IPR001487">
    <property type="entry name" value="Bromodomain"/>
</dbReference>
<accession>A0A9K3IYR8</accession>
<evidence type="ECO:0000313" key="5">
    <source>
        <dbReference type="Proteomes" id="UP000215914"/>
    </source>
</evidence>
<sequence>MKHHHRRFFLQTLNESNVASFFREINRNRGRPTLGSSSSMMLQIQRSKVRVSTIQIQIDSFQYQFIQDTHVVFSEPVDPNELLDYHDIIKHPMDFGTVRSKLVGGLYSNLEELELICSNAIQDNSPDTVYFQQVELAICTKR</sequence>
<proteinExistence type="predicted"/>
<dbReference type="Gene3D" id="1.20.920.10">
    <property type="entry name" value="Bromodomain-like"/>
    <property type="match status" value="1"/>
</dbReference>
<evidence type="ECO:0000256" key="1">
    <source>
        <dbReference type="ARBA" id="ARBA00023117"/>
    </source>
</evidence>
<gene>
    <name evidence="4" type="ORF">HanXRQr2_Chr05g0211131</name>
</gene>
<dbReference type="SUPFAM" id="SSF47370">
    <property type="entry name" value="Bromodomain"/>
    <property type="match status" value="1"/>
</dbReference>
<dbReference type="InterPro" id="IPR036427">
    <property type="entry name" value="Bromodomain-like_sf"/>
</dbReference>
<dbReference type="Proteomes" id="UP000215914">
    <property type="component" value="Unassembled WGS sequence"/>
</dbReference>
<protein>
    <submittedName>
        <fullName evidence="4">Chromatin remodeler Bromodomain family</fullName>
    </submittedName>
</protein>
<keyword evidence="1 2" id="KW-0103">Bromodomain</keyword>
<dbReference type="Gramene" id="mRNA:HanXRQr2_Chr05g0211131">
    <property type="protein sequence ID" value="mRNA:HanXRQr2_Chr05g0211131"/>
    <property type="gene ID" value="HanXRQr2_Chr05g0211131"/>
</dbReference>
<reference evidence="4" key="2">
    <citation type="submission" date="2020-06" db="EMBL/GenBank/DDBJ databases">
        <title>Helianthus annuus Genome sequencing and assembly Release 2.</title>
        <authorList>
            <person name="Gouzy J."/>
            <person name="Langlade N."/>
            <person name="Munos S."/>
        </authorList>
    </citation>
    <scope>NUCLEOTIDE SEQUENCE</scope>
    <source>
        <tissue evidence="4">Leaves</tissue>
    </source>
</reference>
<evidence type="ECO:0000256" key="2">
    <source>
        <dbReference type="PROSITE-ProRule" id="PRU00035"/>
    </source>
</evidence>